<feature type="transmembrane region" description="Helical" evidence="10">
    <location>
        <begin position="61"/>
        <end position="78"/>
    </location>
</feature>
<dbReference type="PATRIC" id="fig|1121448.10.peg.1803"/>
<evidence type="ECO:0000256" key="8">
    <source>
        <dbReference type="ARBA" id="ARBA00023315"/>
    </source>
</evidence>
<dbReference type="OrthoDB" id="139172at2"/>
<keyword evidence="6 10" id="KW-1133">Transmembrane helix</keyword>
<dbReference type="PANTHER" id="PTHR13285:SF23">
    <property type="entry name" value="TEICHOIC ACID D-ALANYLTRANSFERASE"/>
    <property type="match status" value="1"/>
</dbReference>
<evidence type="ECO:0000256" key="6">
    <source>
        <dbReference type="ARBA" id="ARBA00022989"/>
    </source>
</evidence>
<dbReference type="InterPro" id="IPR004299">
    <property type="entry name" value="MBOAT_fam"/>
</dbReference>
<dbReference type="HOGENOM" id="CLU_025255_1_3_7"/>
<dbReference type="KEGG" id="dgg:DGI_1836"/>
<evidence type="ECO:0000256" key="3">
    <source>
        <dbReference type="ARBA" id="ARBA00022475"/>
    </source>
</evidence>
<dbReference type="Pfam" id="PF03062">
    <property type="entry name" value="MBOAT"/>
    <property type="match status" value="1"/>
</dbReference>
<feature type="transmembrane region" description="Helical" evidence="10">
    <location>
        <begin position="316"/>
        <end position="339"/>
    </location>
</feature>
<dbReference type="Proteomes" id="UP000016587">
    <property type="component" value="Chromosome"/>
</dbReference>
<evidence type="ECO:0000256" key="2">
    <source>
        <dbReference type="ARBA" id="ARBA00010323"/>
    </source>
</evidence>
<accession>T2GAN1</accession>
<dbReference type="InterPro" id="IPR051085">
    <property type="entry name" value="MB_O-acyltransferase"/>
</dbReference>
<feature type="transmembrane region" description="Helical" evidence="10">
    <location>
        <begin position="445"/>
        <end position="466"/>
    </location>
</feature>
<keyword evidence="7 9" id="KW-0472">Membrane</keyword>
<evidence type="ECO:0000256" key="5">
    <source>
        <dbReference type="ARBA" id="ARBA00022692"/>
    </source>
</evidence>
<feature type="transmembrane region" description="Helical" evidence="10">
    <location>
        <begin position="414"/>
        <end position="433"/>
    </location>
</feature>
<keyword evidence="8 9" id="KW-0012">Acyltransferase</keyword>
<comment type="similarity">
    <text evidence="2 9">Belongs to the membrane-bound acyltransferase family.</text>
</comment>
<evidence type="ECO:0000256" key="9">
    <source>
        <dbReference type="PIRNR" id="PIRNR016636"/>
    </source>
</evidence>
<gene>
    <name evidence="11" type="ORF">DGI_1836</name>
</gene>
<evidence type="ECO:0000256" key="1">
    <source>
        <dbReference type="ARBA" id="ARBA00004651"/>
    </source>
</evidence>
<evidence type="ECO:0000313" key="12">
    <source>
        <dbReference type="Proteomes" id="UP000016587"/>
    </source>
</evidence>
<feature type="transmembrane region" description="Helical" evidence="10">
    <location>
        <begin position="6"/>
        <end position="27"/>
    </location>
</feature>
<dbReference type="GO" id="GO:0042121">
    <property type="term" value="P:alginic acid biosynthetic process"/>
    <property type="evidence" value="ECO:0007669"/>
    <property type="project" value="InterPro"/>
</dbReference>
<dbReference type="GO" id="GO:0016746">
    <property type="term" value="F:acyltransferase activity"/>
    <property type="evidence" value="ECO:0007669"/>
    <property type="project" value="UniProtKB-KW"/>
</dbReference>
<proteinExistence type="inferred from homology"/>
<dbReference type="PIRSF" id="PIRSF500217">
    <property type="entry name" value="AlgI"/>
    <property type="match status" value="1"/>
</dbReference>
<organism evidence="11 12">
    <name type="scientific">Megalodesulfovibrio gigas (strain ATCC 19364 / DSM 1382 / NCIMB 9332 / VKM B-1759)</name>
    <name type="common">Desulfovibrio gigas</name>
    <dbReference type="NCBI Taxonomy" id="1121448"/>
    <lineage>
        <taxon>Bacteria</taxon>
        <taxon>Pseudomonadati</taxon>
        <taxon>Thermodesulfobacteriota</taxon>
        <taxon>Desulfovibrionia</taxon>
        <taxon>Desulfovibrionales</taxon>
        <taxon>Desulfovibrionaceae</taxon>
        <taxon>Megalodesulfovibrio</taxon>
    </lineage>
</organism>
<evidence type="ECO:0000256" key="4">
    <source>
        <dbReference type="ARBA" id="ARBA00022679"/>
    </source>
</evidence>
<comment type="subcellular location">
    <subcellularLocation>
        <location evidence="1">Cell membrane</location>
        <topology evidence="1">Multi-pass membrane protein</topology>
    </subcellularLocation>
</comment>
<reference evidence="12" key="2">
    <citation type="submission" date="2013-07" db="EMBL/GenBank/DDBJ databases">
        <authorList>
            <person name="Morais-Silva F.O."/>
            <person name="Rezende A.M."/>
            <person name="Pimentel C."/>
            <person name="Resende D.M."/>
            <person name="Santos C.I."/>
            <person name="Clemente C."/>
            <person name="de Oliveira L.M."/>
            <person name="da Silva S.M."/>
            <person name="Costa D.A."/>
            <person name="Varela-Raposo A."/>
            <person name="Horacio E.C.A."/>
            <person name="Matos M."/>
            <person name="Flores O."/>
            <person name="Ruiz J.C."/>
            <person name="Rodrigues-Pousada C."/>
        </authorList>
    </citation>
    <scope>NUCLEOTIDE SEQUENCE [LARGE SCALE GENOMIC DNA]</scope>
    <source>
        <strain evidence="12">ATCC 19364 / DSM 1382 / NCIMB 9332 / VKM B-1759</strain>
    </source>
</reference>
<keyword evidence="12" id="KW-1185">Reference proteome</keyword>
<feature type="transmembrane region" description="Helical" evidence="10">
    <location>
        <begin position="39"/>
        <end position="55"/>
    </location>
</feature>
<reference evidence="11 12" key="1">
    <citation type="journal article" date="2013" name="J. Bacteriol.">
        <title>Roles of HynAB and Ech, the only two hydrogenases found in the model sulfate reducer Desulfovibrio gigas.</title>
        <authorList>
            <person name="Morais-Silva F.O."/>
            <person name="Santos C.I."/>
            <person name="Rodrigues R."/>
            <person name="Pereira I.A."/>
            <person name="Rodrigues-Pousada C."/>
        </authorList>
    </citation>
    <scope>NUCLEOTIDE SEQUENCE [LARGE SCALE GENOMIC DNA]</scope>
    <source>
        <strain evidence="12">ATCC 19364 / DSM 1382 / NCIMB 9332 / VKM B-1759</strain>
    </source>
</reference>
<dbReference type="AlphaFoldDB" id="T2GAN1"/>
<dbReference type="RefSeq" id="WP_021760511.1">
    <property type="nucleotide sequence ID" value="NC_022444.1"/>
</dbReference>
<dbReference type="InterPro" id="IPR024194">
    <property type="entry name" value="Ac/AlaTfrase_AlgI/DltB"/>
</dbReference>
<dbReference type="STRING" id="1121448.DGI_1836"/>
<feature type="transmembrane region" description="Helical" evidence="10">
    <location>
        <begin position="90"/>
        <end position="107"/>
    </location>
</feature>
<evidence type="ECO:0000313" key="11">
    <source>
        <dbReference type="EMBL" id="AGW13630.1"/>
    </source>
</evidence>
<keyword evidence="4 9" id="KW-0808">Transferase</keyword>
<dbReference type="GO" id="GO:0005886">
    <property type="term" value="C:plasma membrane"/>
    <property type="evidence" value="ECO:0007669"/>
    <property type="project" value="UniProtKB-SubCell"/>
</dbReference>
<dbReference type="InterPro" id="IPR028362">
    <property type="entry name" value="AlgI"/>
</dbReference>
<protein>
    <submittedName>
        <fullName evidence="11">Putative AlgI</fullName>
    </submittedName>
</protein>
<dbReference type="eggNOG" id="COG1696">
    <property type="taxonomic scope" value="Bacteria"/>
</dbReference>
<dbReference type="PIRSF" id="PIRSF016636">
    <property type="entry name" value="AlgI_DltB"/>
    <property type="match status" value="1"/>
</dbReference>
<sequence>MLFSSMFFLGAFLPAVLAGHTLLQWLAQRDGAAHRVWQEAANAFLLAASLVFYAWGEPRHLLVLGASIGLNYAAGLAVASLRTGNRQHRAVAVAVVLNLGLLIYYKYMNFFMDAAGMGLAERIAQPLGVSFFTFRGISYVLDVSRGVTRASRSPLTFGCYMALFPQLVAGPIDRHPLLAPQLAARRLDCEGFAEGARRFILGLAKKALLADTLAKVADAAFNAPAQELSWTMAWVGLVCYTLQIFFDFSGYTDMAVGLARMLGLRIAENFNYPYIARSVREFWQRWHMSLSSWFRDYLYIPLGGNRRGSARTAFNLFMVFFLCGMWHGAGWAFIAWGAYHGLCISLERFFPVFFDRMPRLLQHGYLMLAIMLGWTLFRAPTLAAALDYYGALVGLSTPGEAVKEVLWHLHGVDVQAALLLGVLFSLPTASWIAQRLPAGLAASPVFALARTAALAVLFAVSMAPLAGKTFQPFIYAQF</sequence>
<dbReference type="EMBL" id="CP006585">
    <property type="protein sequence ID" value="AGW13630.1"/>
    <property type="molecule type" value="Genomic_DNA"/>
</dbReference>
<evidence type="ECO:0000256" key="10">
    <source>
        <dbReference type="SAM" id="Phobius"/>
    </source>
</evidence>
<keyword evidence="3 9" id="KW-1003">Cell membrane</keyword>
<name>T2GAN1_MEGG1</name>
<dbReference type="PANTHER" id="PTHR13285">
    <property type="entry name" value="ACYLTRANSFERASE"/>
    <property type="match status" value="1"/>
</dbReference>
<feature type="transmembrane region" description="Helical" evidence="10">
    <location>
        <begin position="360"/>
        <end position="377"/>
    </location>
</feature>
<keyword evidence="5 10" id="KW-0812">Transmembrane</keyword>
<evidence type="ECO:0000256" key="7">
    <source>
        <dbReference type="ARBA" id="ARBA00023136"/>
    </source>
</evidence>